<reference evidence="14 26" key="5">
    <citation type="journal article" date="2020" name="Nat. Commun.">
        <title>The structures of two archaeal type IV pili illuminate evolutionary relationships.</title>
        <authorList>
            <person name="Wang F."/>
            <person name="Baquero D.P."/>
            <person name="Su Z."/>
            <person name="Beltran L.C."/>
            <person name="Prangishvili D."/>
            <person name="Krupovic M."/>
            <person name="Egelman E.H."/>
        </authorList>
    </citation>
    <scope>NUCLEOTIDE SEQUENCE [LARGE SCALE GENOMIC DNA]</scope>
    <source>
        <strain evidence="14 26">POZ149</strain>
    </source>
</reference>
<dbReference type="KEGG" id="ssof:SULC_1437"/>
<dbReference type="Proteomes" id="UP000594632">
    <property type="component" value="Chromosome"/>
</dbReference>
<evidence type="ECO:0000313" key="17">
    <source>
        <dbReference type="Proteomes" id="UP000033085"/>
    </source>
</evidence>
<dbReference type="Proteomes" id="UP000076770">
    <property type="component" value="Chromosome i"/>
</dbReference>
<evidence type="ECO:0000313" key="15">
    <source>
        <dbReference type="EMBL" id="SAI83952.1"/>
    </source>
</evidence>
<dbReference type="Proteomes" id="UP000033106">
    <property type="component" value="Chromosome"/>
</dbReference>
<evidence type="ECO:0000313" key="22">
    <source>
        <dbReference type="Proteomes" id="UP000273443"/>
    </source>
</evidence>
<gene>
    <name evidence="2" type="primary">spt4</name>
    <name evidence="14" type="ORF">HFC64_13615</name>
    <name evidence="15" type="ORF">SSOP1_0397</name>
    <name evidence="6" type="ORF">SULA_1438</name>
    <name evidence="4" type="ORF">SULB_1439</name>
    <name evidence="5" type="ORF">SULC_1437</name>
    <name evidence="7" type="ORF">SULG_07150</name>
    <name evidence="8" type="ORF">SULH_07150</name>
    <name evidence="9" type="ORF">SULI_07150</name>
    <name evidence="10" type="ORF">SULM_07150</name>
    <name evidence="11" type="ORF">SULN_07150</name>
    <name evidence="12" type="ORF">SULO_07160</name>
    <name evidence="13" type="ORF">SULZ_07390</name>
</gene>
<dbReference type="EMBL" id="CP033236">
    <property type="protein sequence ID" value="AZF70811.1"/>
    <property type="molecule type" value="Genomic_DNA"/>
</dbReference>
<dbReference type="EMBL" id="CP033239">
    <property type="protein sequence ID" value="AZF78666.1"/>
    <property type="molecule type" value="Genomic_DNA"/>
</dbReference>
<dbReference type="GeneID" id="1455553"/>
<evidence type="ECO:0000313" key="10">
    <source>
        <dbReference type="EMBL" id="AZF76055.1"/>
    </source>
</evidence>
<dbReference type="InterPro" id="IPR022800">
    <property type="entry name" value="Spt4/RpoE2_Znf"/>
</dbReference>
<evidence type="ECO:0000313" key="11">
    <source>
        <dbReference type="EMBL" id="AZF78666.1"/>
    </source>
</evidence>
<organism evidence="6 18">
    <name type="scientific">Saccharolobus solfataricus</name>
    <name type="common">Sulfolobus solfataricus</name>
    <dbReference type="NCBI Taxonomy" id="2287"/>
    <lineage>
        <taxon>Archaea</taxon>
        <taxon>Thermoproteota</taxon>
        <taxon>Thermoprotei</taxon>
        <taxon>Sulfolobales</taxon>
        <taxon>Sulfolobaceae</taxon>
        <taxon>Saccharolobus</taxon>
    </lineage>
</organism>
<evidence type="ECO:0000313" key="21">
    <source>
        <dbReference type="Proteomes" id="UP000273194"/>
    </source>
</evidence>
<protein>
    <recommendedName>
        <fullName evidence="2">Transcription elongation factor Spt4</fullName>
    </recommendedName>
</protein>
<dbReference type="GO" id="GO:0008270">
    <property type="term" value="F:zinc ion binding"/>
    <property type="evidence" value="ECO:0007669"/>
    <property type="project" value="UniProtKB-UniRule"/>
</dbReference>
<evidence type="ECO:0000259" key="3">
    <source>
        <dbReference type="SMART" id="SM01389"/>
    </source>
</evidence>
<dbReference type="HAMAP" id="MF_00949">
    <property type="entry name" value="Spt4_arch"/>
    <property type="match status" value="1"/>
</dbReference>
<evidence type="ECO:0000313" key="7">
    <source>
        <dbReference type="EMBL" id="AZF68191.1"/>
    </source>
</evidence>
<dbReference type="EMBL" id="CP011056">
    <property type="protein sequence ID" value="AKA76417.1"/>
    <property type="molecule type" value="Genomic_DNA"/>
</dbReference>
<reference evidence="16 17" key="1">
    <citation type="journal article" date="2015" name="Genome Announc.">
        <title>Complete Genome Sequence of Sulfolobus solfataricus Strain 98/2 and Evolved Derivatives.</title>
        <authorList>
            <person name="McCarthy S."/>
            <person name="Gradnigo J."/>
            <person name="Johnson T."/>
            <person name="Payne S."/>
            <person name="Lipzen A."/>
            <person name="Martin J."/>
            <person name="Schackwitz W."/>
            <person name="Moriyama E."/>
            <person name="Blum P."/>
        </authorList>
    </citation>
    <scope>NUCLEOTIDE SEQUENCE [LARGE SCALE GENOMIC DNA]</scope>
    <source>
        <strain evidence="16">98/2 SULC</strain>
        <strain evidence="4">SARC-B</strain>
        <strain evidence="5">SARC-C</strain>
        <strain evidence="6 18">SULA</strain>
        <strain evidence="17">SULB</strain>
    </source>
</reference>
<evidence type="ECO:0000313" key="14">
    <source>
        <dbReference type="EMBL" id="QPG50711.1"/>
    </source>
</evidence>
<evidence type="ECO:0000313" key="13">
    <source>
        <dbReference type="EMBL" id="AZF83905.1"/>
    </source>
</evidence>
<dbReference type="KEGG" id="ssol:SULB_1439"/>
<dbReference type="EMBL" id="LT549890">
    <property type="protein sequence ID" value="SAI83952.1"/>
    <property type="molecule type" value="Genomic_DNA"/>
</dbReference>
<dbReference type="SUPFAM" id="SSF63393">
    <property type="entry name" value="RNA polymerase subunits"/>
    <property type="match status" value="1"/>
</dbReference>
<reference evidence="15" key="2">
    <citation type="submission" date="2016-04" db="EMBL/GenBank/DDBJ databases">
        <authorList>
            <person name="Evans L.H."/>
            <person name="Alamgir A."/>
            <person name="Owens N."/>
            <person name="Weber N.D."/>
            <person name="Virtaneva K."/>
            <person name="Barbian K."/>
            <person name="Babar A."/>
            <person name="Rosenke K."/>
        </authorList>
    </citation>
    <scope>NUCLEOTIDE SEQUENCE</scope>
    <source>
        <strain evidence="15">P1</strain>
    </source>
</reference>
<accession>A0A0E3K0L8</accession>
<dbReference type="InterPro" id="IPR038589">
    <property type="entry name" value="Spt4_dom_sf"/>
</dbReference>
<dbReference type="EMBL" id="CP033237">
    <property type="protein sequence ID" value="AZF73431.1"/>
    <property type="molecule type" value="Genomic_DNA"/>
</dbReference>
<dbReference type="EMBL" id="CP033238">
    <property type="protein sequence ID" value="AZF76055.1"/>
    <property type="molecule type" value="Genomic_DNA"/>
</dbReference>
<feature type="domain" description="Spt4/RpoE2 zinc finger" evidence="3">
    <location>
        <begin position="7"/>
        <end position="66"/>
    </location>
</feature>
<evidence type="ECO:0000313" key="18">
    <source>
        <dbReference type="Proteomes" id="UP000033106"/>
    </source>
</evidence>
<dbReference type="Proteomes" id="UP000267993">
    <property type="component" value="Chromosome"/>
</dbReference>
<dbReference type="Gene3D" id="2.20.28.90">
    <property type="match status" value="1"/>
</dbReference>
<comment type="subunit">
    <text evidence="2">Heterodimer composed of Spt4 and Spt5.</text>
</comment>
<dbReference type="Pfam" id="PF06093">
    <property type="entry name" value="Spt4"/>
    <property type="match status" value="1"/>
</dbReference>
<evidence type="ECO:0000313" key="24">
    <source>
        <dbReference type="Proteomes" id="UP000278715"/>
    </source>
</evidence>
<dbReference type="RefSeq" id="WP_009988766.1">
    <property type="nucleotide sequence ID" value="NZ_CP011055.2"/>
</dbReference>
<dbReference type="GO" id="GO:0003677">
    <property type="term" value="F:DNA binding"/>
    <property type="evidence" value="ECO:0007669"/>
    <property type="project" value="UniProtKB-KW"/>
</dbReference>
<dbReference type="KEGG" id="ssoa:SULA_1438"/>
<dbReference type="EMBL" id="CP033240">
    <property type="protein sequence ID" value="AZF81269.1"/>
    <property type="molecule type" value="Genomic_DNA"/>
</dbReference>
<evidence type="ECO:0000313" key="9">
    <source>
        <dbReference type="EMBL" id="AZF73431.1"/>
    </source>
</evidence>
<evidence type="ECO:0000313" key="8">
    <source>
        <dbReference type="EMBL" id="AZF70811.1"/>
    </source>
</evidence>
<dbReference type="EMBL" id="CP033241">
    <property type="protein sequence ID" value="AZF83905.1"/>
    <property type="molecule type" value="Genomic_DNA"/>
</dbReference>
<evidence type="ECO:0000313" key="12">
    <source>
        <dbReference type="EMBL" id="AZF81269.1"/>
    </source>
</evidence>
<dbReference type="EMBL" id="CP011055">
    <property type="protein sequence ID" value="AKA73720.1"/>
    <property type="molecule type" value="Genomic_DNA"/>
</dbReference>
<dbReference type="NCBIfam" id="NF041664">
    <property type="entry name" value="RNAP_arch_Epp"/>
    <property type="match status" value="1"/>
</dbReference>
<evidence type="ECO:0000313" key="6">
    <source>
        <dbReference type="EMBL" id="AKA79110.1"/>
    </source>
</evidence>
<evidence type="ECO:0000313" key="26">
    <source>
        <dbReference type="Proteomes" id="UP000594632"/>
    </source>
</evidence>
<keyword evidence="2" id="KW-0805">Transcription regulation</keyword>
<dbReference type="PANTHER" id="PTHR40704">
    <property type="entry name" value="TRANSCRIPTION ELONGATION FACTOR SPT4"/>
    <property type="match status" value="1"/>
</dbReference>
<name>A0A0E3K0L8_SACSO</name>
<dbReference type="GO" id="GO:0006355">
    <property type="term" value="P:regulation of DNA-templated transcription"/>
    <property type="evidence" value="ECO:0007669"/>
    <property type="project" value="UniProtKB-UniRule"/>
</dbReference>
<proteinExistence type="inferred from homology"/>
<reference evidence="19 20" key="3">
    <citation type="journal article" date="2018" name="Proc. Natl. Acad. Sci. U.S.A.">
        <title>Nonmutational mechanism of inheritance in the Archaeon Sulfolobus solfataricus.</title>
        <authorList>
            <person name="Payne S."/>
            <person name="McCarthy S."/>
            <person name="Johnson T."/>
            <person name="North E."/>
            <person name="Blum P."/>
        </authorList>
    </citation>
    <scope>NUCLEOTIDE SEQUENCE [LARGE SCALE GENOMIC DNA]</scope>
    <source>
        <strain evidence="8 19">SARC-H</strain>
        <strain evidence="9 23">SARC-I</strain>
        <strain evidence="11 24">SARC-N</strain>
        <strain evidence="12 25">SARC-O</strain>
        <strain evidence="13 20">SUL120</strain>
        <strain evidence="7 21">SULG</strain>
        <strain evidence="10 22">SULM</strain>
    </source>
</reference>
<keyword evidence="6" id="KW-0240">DNA-directed RNA polymerase</keyword>
<evidence type="ECO:0000313" key="23">
    <source>
        <dbReference type="Proteomes" id="UP000275843"/>
    </source>
</evidence>
<dbReference type="OrthoDB" id="275101at2157"/>
<dbReference type="Proteomes" id="UP000282269">
    <property type="component" value="Chromosome"/>
</dbReference>
<feature type="binding site" evidence="2">
    <location>
        <position position="24"/>
    </location>
    <ligand>
        <name>Zn(2+)</name>
        <dbReference type="ChEBI" id="CHEBI:29105"/>
    </ligand>
</feature>
<keyword evidence="1 2" id="KW-0804">Transcription</keyword>
<dbReference type="InterPro" id="IPR029040">
    <property type="entry name" value="RPABC4/Spt4"/>
</dbReference>
<dbReference type="PATRIC" id="fig|2287.6.peg.1482"/>
<keyword evidence="4" id="KW-0238">DNA-binding</keyword>
<evidence type="ECO:0000313" key="4">
    <source>
        <dbReference type="EMBL" id="AKA73720.1"/>
    </source>
</evidence>
<feature type="binding site" evidence="2">
    <location>
        <position position="10"/>
    </location>
    <ligand>
        <name>Zn(2+)</name>
        <dbReference type="ChEBI" id="CHEBI:29105"/>
    </ligand>
</feature>
<dbReference type="Proteomes" id="UP000033057">
    <property type="component" value="Chromosome"/>
</dbReference>
<dbReference type="EMBL" id="CP033235">
    <property type="protein sequence ID" value="AZF68191.1"/>
    <property type="molecule type" value="Genomic_DNA"/>
</dbReference>
<dbReference type="Proteomes" id="UP000273443">
    <property type="component" value="Chromosome"/>
</dbReference>
<dbReference type="PANTHER" id="PTHR40704:SF1">
    <property type="entry name" value="TRANSCRIPTION ELONGATION FACTOR SPT4"/>
    <property type="match status" value="1"/>
</dbReference>
<evidence type="ECO:0000313" key="5">
    <source>
        <dbReference type="EMBL" id="AKA76417.1"/>
    </source>
</evidence>
<feature type="binding site" evidence="2">
    <location>
        <position position="13"/>
    </location>
    <ligand>
        <name>Zn(2+)</name>
        <dbReference type="ChEBI" id="CHEBI:29105"/>
    </ligand>
</feature>
<evidence type="ECO:0000313" key="16">
    <source>
        <dbReference type="Proteomes" id="UP000033057"/>
    </source>
</evidence>
<dbReference type="AlphaFoldDB" id="A0A0E3K0L8"/>
<sequence length="66" mass="7341">MAKKSVFKACKNCKALVDTDKETCPVCGSTSFTDEWDGMIIIINSESEIAKITEAPKPWKYAIIIK</sequence>
<dbReference type="GO" id="GO:0000428">
    <property type="term" value="C:DNA-directed RNA polymerase complex"/>
    <property type="evidence" value="ECO:0007669"/>
    <property type="project" value="UniProtKB-KW"/>
</dbReference>
<evidence type="ECO:0000256" key="2">
    <source>
        <dbReference type="HAMAP-Rule" id="MF_00949"/>
    </source>
</evidence>
<dbReference type="Proteomes" id="UP000033085">
    <property type="component" value="Chromosome"/>
</dbReference>
<dbReference type="OMA" id="KEANICP"/>
<dbReference type="Proteomes" id="UP000273194">
    <property type="component" value="Chromosome"/>
</dbReference>
<dbReference type="EMBL" id="CP050869">
    <property type="protein sequence ID" value="QPG50711.1"/>
    <property type="molecule type" value="Genomic_DNA"/>
</dbReference>
<evidence type="ECO:0000313" key="20">
    <source>
        <dbReference type="Proteomes" id="UP000269431"/>
    </source>
</evidence>
<comment type="function">
    <text evidence="2">Stimulates transcription elongation.</text>
</comment>
<evidence type="ECO:0000313" key="19">
    <source>
        <dbReference type="Proteomes" id="UP000267993"/>
    </source>
</evidence>
<reference evidence="6" key="4">
    <citation type="submission" date="2018-10" db="EMBL/GenBank/DDBJ databases">
        <authorList>
            <person name="McCarthy S."/>
            <person name="Gradnigo J."/>
            <person name="Johnson T."/>
            <person name="Payne S."/>
            <person name="Lipzen A."/>
            <person name="Schackwitz W."/>
            <person name="Martin J."/>
            <person name="Moriyama E."/>
            <person name="Blum P."/>
        </authorList>
    </citation>
    <scope>NUCLEOTIDE SEQUENCE</scope>
    <source>
        <strain evidence="4">SARC-B</strain>
        <strain evidence="5">SARC-C</strain>
        <strain evidence="6">SULA</strain>
    </source>
</reference>
<keyword evidence="2" id="KW-0862">Zinc</keyword>
<dbReference type="GeneID" id="44129395"/>
<evidence type="ECO:0000256" key="1">
    <source>
        <dbReference type="ARBA" id="ARBA00023163"/>
    </source>
</evidence>
<comment type="similarity">
    <text evidence="2">Belongs to the archaeal Spt4 family.</text>
</comment>
<dbReference type="Proteomes" id="UP000269431">
    <property type="component" value="Chromosome"/>
</dbReference>
<dbReference type="EMBL" id="CP011057">
    <property type="protein sequence ID" value="AKA79110.1"/>
    <property type="molecule type" value="Genomic_DNA"/>
</dbReference>
<keyword evidence="2" id="KW-0479">Metal-binding</keyword>
<dbReference type="SMART" id="SM01389">
    <property type="entry name" value="Spt4"/>
    <property type="match status" value="1"/>
</dbReference>
<dbReference type="InterPro" id="IPR007178">
    <property type="entry name" value="Spt4_arch"/>
</dbReference>
<feature type="binding site" evidence="2">
    <location>
        <position position="27"/>
    </location>
    <ligand>
        <name>Zn(2+)</name>
        <dbReference type="ChEBI" id="CHEBI:29105"/>
    </ligand>
</feature>
<evidence type="ECO:0000313" key="25">
    <source>
        <dbReference type="Proteomes" id="UP000282269"/>
    </source>
</evidence>
<dbReference type="Proteomes" id="UP000278715">
    <property type="component" value="Chromosome"/>
</dbReference>
<dbReference type="Proteomes" id="UP000275843">
    <property type="component" value="Chromosome"/>
</dbReference>